<dbReference type="InterPro" id="IPR029060">
    <property type="entry name" value="PIN-like_dom_sf"/>
</dbReference>
<evidence type="ECO:0000256" key="3">
    <source>
        <dbReference type="ARBA" id="ARBA00022801"/>
    </source>
</evidence>
<dbReference type="Proteomes" id="UP001324287">
    <property type="component" value="Chromosome"/>
</dbReference>
<dbReference type="InterPro" id="IPR002716">
    <property type="entry name" value="PIN_dom"/>
</dbReference>
<accession>A0ABZ1AUL8</accession>
<dbReference type="InterPro" id="IPR044153">
    <property type="entry name" value="PIN_Pae0151-like"/>
</dbReference>
<dbReference type="CDD" id="cd09873">
    <property type="entry name" value="PIN_Pae0151-like"/>
    <property type="match status" value="1"/>
</dbReference>
<keyword evidence="7" id="KW-1185">Reference proteome</keyword>
<evidence type="ECO:0000256" key="1">
    <source>
        <dbReference type="ARBA" id="ARBA00022722"/>
    </source>
</evidence>
<dbReference type="PANTHER" id="PTHR35901:SF1">
    <property type="entry name" value="EXONUCLEASE VAPC9"/>
    <property type="match status" value="1"/>
</dbReference>
<dbReference type="EMBL" id="CP141261">
    <property type="protein sequence ID" value="WRL62144.1"/>
    <property type="molecule type" value="Genomic_DNA"/>
</dbReference>
<keyword evidence="2" id="KW-0479">Metal-binding</keyword>
<sequence length="90" mass="9736">MSNVLRRAVLAGSLSPEVAVLAHESLPHLRVTMFDFGIVAARVWELHPNVTAYDAAYVALAEELGAPLVTLDRRLARANGPICTFLTPPD</sequence>
<evidence type="ECO:0000256" key="2">
    <source>
        <dbReference type="ARBA" id="ARBA00022723"/>
    </source>
</evidence>
<evidence type="ECO:0000313" key="7">
    <source>
        <dbReference type="Proteomes" id="UP001324287"/>
    </source>
</evidence>
<keyword evidence="3" id="KW-0378">Hydrolase</keyword>
<gene>
    <name evidence="6" type="ORF">U6N30_19070</name>
</gene>
<reference evidence="6 7" key="1">
    <citation type="submission" date="2023-12" db="EMBL/GenBank/DDBJ databases">
        <title>Blastococcus brunescens sp. nov., an actonobacterium isolated from sandstone collected in sahara desert.</title>
        <authorList>
            <person name="Gtari M."/>
            <person name="Ghodhbane F."/>
        </authorList>
    </citation>
    <scope>NUCLEOTIDE SEQUENCE [LARGE SCALE GENOMIC DNA]</scope>
    <source>
        <strain evidence="6 7">BMG 8361</strain>
    </source>
</reference>
<evidence type="ECO:0000256" key="4">
    <source>
        <dbReference type="ARBA" id="ARBA00022842"/>
    </source>
</evidence>
<dbReference type="InterPro" id="IPR051619">
    <property type="entry name" value="TypeII_TA_RNase_PINc/VapC"/>
</dbReference>
<proteinExistence type="predicted"/>
<keyword evidence="4" id="KW-0460">Magnesium</keyword>
<dbReference type="RefSeq" id="WP_324273499.1">
    <property type="nucleotide sequence ID" value="NZ_CP141261.1"/>
</dbReference>
<dbReference type="PANTHER" id="PTHR35901">
    <property type="entry name" value="RIBONUCLEASE VAPC3"/>
    <property type="match status" value="1"/>
</dbReference>
<dbReference type="Gene3D" id="3.40.50.1010">
    <property type="entry name" value="5'-nuclease"/>
    <property type="match status" value="1"/>
</dbReference>
<protein>
    <submittedName>
        <fullName evidence="6">Type II toxin-antitoxin system VapC family toxin</fullName>
    </submittedName>
</protein>
<feature type="domain" description="PIN" evidence="5">
    <location>
        <begin position="18"/>
        <end position="79"/>
    </location>
</feature>
<keyword evidence="1" id="KW-0540">Nuclease</keyword>
<dbReference type="Pfam" id="PF01850">
    <property type="entry name" value="PIN"/>
    <property type="match status" value="1"/>
</dbReference>
<evidence type="ECO:0000259" key="5">
    <source>
        <dbReference type="Pfam" id="PF01850"/>
    </source>
</evidence>
<evidence type="ECO:0000313" key="6">
    <source>
        <dbReference type="EMBL" id="WRL62144.1"/>
    </source>
</evidence>
<name>A0ABZ1AUL8_9ACTN</name>
<dbReference type="SUPFAM" id="SSF88723">
    <property type="entry name" value="PIN domain-like"/>
    <property type="match status" value="1"/>
</dbReference>
<organism evidence="6 7">
    <name type="scientific">Blastococcus brunescens</name>
    <dbReference type="NCBI Taxonomy" id="1564165"/>
    <lineage>
        <taxon>Bacteria</taxon>
        <taxon>Bacillati</taxon>
        <taxon>Actinomycetota</taxon>
        <taxon>Actinomycetes</taxon>
        <taxon>Geodermatophilales</taxon>
        <taxon>Geodermatophilaceae</taxon>
        <taxon>Blastococcus</taxon>
    </lineage>
</organism>